<dbReference type="SMART" id="SM00528">
    <property type="entry name" value="HNS"/>
    <property type="match status" value="1"/>
</dbReference>
<evidence type="ECO:0000256" key="5">
    <source>
        <dbReference type="SAM" id="MobiDB-lite"/>
    </source>
</evidence>
<dbReference type="PANTHER" id="PTHR38097:SF2">
    <property type="entry name" value="DNA-BINDING PROTEIN STPA"/>
    <property type="match status" value="1"/>
</dbReference>
<evidence type="ECO:0000256" key="3">
    <source>
        <dbReference type="ARBA" id="ARBA00022490"/>
    </source>
</evidence>
<comment type="caution">
    <text evidence="7">The sequence shown here is derived from an EMBL/GenBank/DDBJ whole genome shotgun (WGS) entry which is preliminary data.</text>
</comment>
<comment type="subcellular location">
    <subcellularLocation>
        <location evidence="1">Cytoplasm</location>
        <location evidence="1">Nucleoid</location>
    </subcellularLocation>
</comment>
<dbReference type="Proteomes" id="UP001358324">
    <property type="component" value="Unassembled WGS sequence"/>
</dbReference>
<protein>
    <submittedName>
        <fullName evidence="7">H-NS histone family protein</fullName>
    </submittedName>
</protein>
<organism evidence="7 8">
    <name type="scientific">Luteimonas flava</name>
    <dbReference type="NCBI Taxonomy" id="3115822"/>
    <lineage>
        <taxon>Bacteria</taxon>
        <taxon>Pseudomonadati</taxon>
        <taxon>Pseudomonadota</taxon>
        <taxon>Gammaproteobacteria</taxon>
        <taxon>Lysobacterales</taxon>
        <taxon>Lysobacteraceae</taxon>
        <taxon>Luteimonas</taxon>
    </lineage>
</organism>
<feature type="domain" description="DNA-binding protein H-NS-like C-terminal" evidence="6">
    <location>
        <begin position="70"/>
        <end position="115"/>
    </location>
</feature>
<dbReference type="InterPro" id="IPR027444">
    <property type="entry name" value="H-NS_C_dom"/>
</dbReference>
<comment type="similarity">
    <text evidence="2">Belongs to the histone-like protein H-NS family.</text>
</comment>
<evidence type="ECO:0000256" key="4">
    <source>
        <dbReference type="ARBA" id="ARBA00023125"/>
    </source>
</evidence>
<proteinExistence type="inferred from homology"/>
<dbReference type="Pfam" id="PF00816">
    <property type="entry name" value="Histone_HNS"/>
    <property type="match status" value="1"/>
</dbReference>
<gene>
    <name evidence="7" type="ORF">V3391_10975</name>
</gene>
<sequence>MRFDLEKFSSRELDLLIATAEKRKKLLSKRRPIAVVRAELTAMVTAHGYTVAEIVGKQPAADPSQGRAKRRKASKVAVKYRDPDDRRNTWSGRGSMPRWLAEKVRRGKSAADFLIPGLGRPTAKKSDQIGQKTVFKKGR</sequence>
<reference evidence="7 8" key="1">
    <citation type="submission" date="2024-01" db="EMBL/GenBank/DDBJ databases">
        <title>Novel species of the genus Luteimonas isolated from rivers.</title>
        <authorList>
            <person name="Lu H."/>
        </authorList>
    </citation>
    <scope>NUCLEOTIDE SEQUENCE [LARGE SCALE GENOMIC DNA]</scope>
    <source>
        <strain evidence="7 8">SMYT11W</strain>
    </source>
</reference>
<dbReference type="SUPFAM" id="SSF81273">
    <property type="entry name" value="H-NS histone-like proteins"/>
    <property type="match status" value="1"/>
</dbReference>
<evidence type="ECO:0000313" key="7">
    <source>
        <dbReference type="EMBL" id="MEF3082725.1"/>
    </source>
</evidence>
<dbReference type="PANTHER" id="PTHR38097">
    <property type="match status" value="1"/>
</dbReference>
<dbReference type="Gene3D" id="4.10.430.10">
    <property type="entry name" value="Histone-like protein H-NS, C-terminal domain"/>
    <property type="match status" value="1"/>
</dbReference>
<evidence type="ECO:0000313" key="8">
    <source>
        <dbReference type="Proteomes" id="UP001358324"/>
    </source>
</evidence>
<name>A0ABU7WFH0_9GAMM</name>
<feature type="region of interest" description="Disordered" evidence="5">
    <location>
        <begin position="115"/>
        <end position="139"/>
    </location>
</feature>
<dbReference type="RefSeq" id="WP_332078444.1">
    <property type="nucleotide sequence ID" value="NZ_JAZHBM010000002.1"/>
</dbReference>
<keyword evidence="8" id="KW-1185">Reference proteome</keyword>
<evidence type="ECO:0000259" key="6">
    <source>
        <dbReference type="SMART" id="SM00528"/>
    </source>
</evidence>
<dbReference type="EMBL" id="JAZHBM010000002">
    <property type="protein sequence ID" value="MEF3082725.1"/>
    <property type="molecule type" value="Genomic_DNA"/>
</dbReference>
<feature type="region of interest" description="Disordered" evidence="5">
    <location>
        <begin position="58"/>
        <end position="94"/>
    </location>
</feature>
<evidence type="ECO:0000256" key="1">
    <source>
        <dbReference type="ARBA" id="ARBA00004453"/>
    </source>
</evidence>
<keyword evidence="3" id="KW-0963">Cytoplasm</keyword>
<accession>A0ABU7WFH0</accession>
<dbReference type="InterPro" id="IPR037150">
    <property type="entry name" value="H-NS_C_dom_sf"/>
</dbReference>
<keyword evidence="4" id="KW-0238">DNA-binding</keyword>
<feature type="compositionally biased region" description="Basic and acidic residues" evidence="5">
    <location>
        <begin position="79"/>
        <end position="88"/>
    </location>
</feature>
<evidence type="ECO:0000256" key="2">
    <source>
        <dbReference type="ARBA" id="ARBA00010610"/>
    </source>
</evidence>